<feature type="chain" id="PRO_5044628830" description="Secreted protein" evidence="1">
    <location>
        <begin position="27"/>
        <end position="72"/>
    </location>
</feature>
<organism evidence="2">
    <name type="scientific">Mytilinidion resinicola</name>
    <dbReference type="NCBI Taxonomy" id="574789"/>
    <lineage>
        <taxon>Eukaryota</taxon>
        <taxon>Fungi</taxon>
        <taxon>Dikarya</taxon>
        <taxon>Ascomycota</taxon>
        <taxon>Pezizomycotina</taxon>
        <taxon>Dothideomycetes</taxon>
        <taxon>Pleosporomycetidae</taxon>
        <taxon>Mytilinidiales</taxon>
        <taxon>Mytilinidiaceae</taxon>
        <taxon>Mytilinidion</taxon>
    </lineage>
</organism>
<evidence type="ECO:0000313" key="2">
    <source>
        <dbReference type="EMBL" id="KAF2803312.1"/>
    </source>
</evidence>
<dbReference type="EMBL" id="MU003718">
    <property type="protein sequence ID" value="KAF2803312.1"/>
    <property type="molecule type" value="Genomic_DNA"/>
</dbReference>
<reference evidence="4" key="3">
    <citation type="submission" date="2025-04" db="UniProtKB">
        <authorList>
            <consortium name="RefSeq"/>
        </authorList>
    </citation>
    <scope>IDENTIFICATION</scope>
    <source>
        <strain evidence="4">CBS 304.34</strain>
    </source>
</reference>
<keyword evidence="3" id="KW-1185">Reference proteome</keyword>
<protein>
    <recommendedName>
        <fullName evidence="5">Secreted protein</fullName>
    </recommendedName>
</protein>
<reference evidence="2 4" key="1">
    <citation type="journal article" date="2020" name="Stud. Mycol.">
        <title>101 Dothideomycetes genomes: a test case for predicting lifestyles and emergence of pathogens.</title>
        <authorList>
            <person name="Haridas S."/>
            <person name="Albert R."/>
            <person name="Binder M."/>
            <person name="Bloem J."/>
            <person name="Labutti K."/>
            <person name="Salamov A."/>
            <person name="Andreopoulos B."/>
            <person name="Baker S."/>
            <person name="Barry K."/>
            <person name="Bills G."/>
            <person name="Bluhm B."/>
            <person name="Cannon C."/>
            <person name="Castanera R."/>
            <person name="Culley D."/>
            <person name="Daum C."/>
            <person name="Ezra D."/>
            <person name="Gonzalez J."/>
            <person name="Henrissat B."/>
            <person name="Kuo A."/>
            <person name="Liang C."/>
            <person name="Lipzen A."/>
            <person name="Lutzoni F."/>
            <person name="Magnuson J."/>
            <person name="Mondo S."/>
            <person name="Nolan M."/>
            <person name="Ohm R."/>
            <person name="Pangilinan J."/>
            <person name="Park H.-J."/>
            <person name="Ramirez L."/>
            <person name="Alfaro M."/>
            <person name="Sun H."/>
            <person name="Tritt A."/>
            <person name="Yoshinaga Y."/>
            <person name="Zwiers L.-H."/>
            <person name="Turgeon B."/>
            <person name="Goodwin S."/>
            <person name="Spatafora J."/>
            <person name="Crous P."/>
            <person name="Grigoriev I."/>
        </authorList>
    </citation>
    <scope>NUCLEOTIDE SEQUENCE</scope>
    <source>
        <strain evidence="2 4">CBS 304.34</strain>
    </source>
</reference>
<name>A0A6A6Y3F9_9PEZI</name>
<feature type="signal peptide" evidence="1">
    <location>
        <begin position="1"/>
        <end position="26"/>
    </location>
</feature>
<gene>
    <name evidence="2 4" type="ORF">BDZ99DRAFT_170678</name>
</gene>
<dbReference type="RefSeq" id="XP_033570276.1">
    <property type="nucleotide sequence ID" value="XM_033712969.1"/>
</dbReference>
<dbReference type="Proteomes" id="UP000504636">
    <property type="component" value="Unplaced"/>
</dbReference>
<evidence type="ECO:0000313" key="4">
    <source>
        <dbReference type="RefSeq" id="XP_033570276.1"/>
    </source>
</evidence>
<proteinExistence type="predicted"/>
<reference evidence="4" key="2">
    <citation type="submission" date="2020-04" db="EMBL/GenBank/DDBJ databases">
        <authorList>
            <consortium name="NCBI Genome Project"/>
        </authorList>
    </citation>
    <scope>NUCLEOTIDE SEQUENCE</scope>
    <source>
        <strain evidence="4">CBS 304.34</strain>
    </source>
</reference>
<dbReference type="AlphaFoldDB" id="A0A6A6Y3F9"/>
<evidence type="ECO:0000313" key="3">
    <source>
        <dbReference type="Proteomes" id="UP000504636"/>
    </source>
</evidence>
<sequence length="72" mass="8329">MLTHCPVGSWALLMVLLSEQEPDANSSYQRQSCVGIWQAQESTLLPQICSCRDSREVARTWMRLDDDRRRGF</sequence>
<evidence type="ECO:0000256" key="1">
    <source>
        <dbReference type="SAM" id="SignalP"/>
    </source>
</evidence>
<evidence type="ECO:0008006" key="5">
    <source>
        <dbReference type="Google" id="ProtNLM"/>
    </source>
</evidence>
<dbReference type="GeneID" id="54453862"/>
<accession>A0A6A6Y3F9</accession>
<keyword evidence="1" id="KW-0732">Signal</keyword>